<gene>
    <name evidence="1" type="ORF">MAM1_0005d00595</name>
</gene>
<evidence type="ECO:0008006" key="3">
    <source>
        <dbReference type="Google" id="ProtNLM"/>
    </source>
</evidence>
<sequence>MTQGYAKAPTFTRTTRQSQEFLIKQEIFDAMCDGTSSLSELSSDSEGEEKDLITAAQLEFDVNHPFTLELDTKFMRIDKRLVTDKMKDHSREISFKGSYKHLDIMFTCVVPSINDSYFDDMNRYEWKMSDCLLPCRSMATCISHFRSKRNAVLNEIIGDTSDQAVWFFIKPYHEKGTLANYRLSKRRQGTHIEPLYILQIAISLFSALKDAHALGIGLVSVSMDSLWLGLDGVVYFNEFKSCVYLQQDNEQLPWVDFDLLDCPDIEKKRTKEQGYSAETDVFQASLIVLSLMQKCQSKLTKLVVMGEHQVDILRNQIDPLYTSILPAVEPGLAFKGEERPTASAMLQCFESMRYRALA</sequence>
<dbReference type="STRING" id="91626.A0A0C9M4F5"/>
<reference evidence="1" key="1">
    <citation type="submission" date="2014-09" db="EMBL/GenBank/DDBJ databases">
        <title>Draft genome sequence of an oleaginous Mucoromycotina fungus Mucor ambiguus NBRC6742.</title>
        <authorList>
            <person name="Takeda I."/>
            <person name="Yamane N."/>
            <person name="Morita T."/>
            <person name="Tamano K."/>
            <person name="Machida M."/>
            <person name="Baker S."/>
            <person name="Koike H."/>
        </authorList>
    </citation>
    <scope>NUCLEOTIDE SEQUENCE</scope>
    <source>
        <strain evidence="1">NBRC 6742</strain>
    </source>
</reference>
<dbReference type="OrthoDB" id="2236246at2759"/>
<dbReference type="Proteomes" id="UP000053815">
    <property type="component" value="Unassembled WGS sequence"/>
</dbReference>
<dbReference type="EMBL" id="DF836294">
    <property type="protein sequence ID" value="GAN01164.1"/>
    <property type="molecule type" value="Genomic_DNA"/>
</dbReference>
<keyword evidence="2" id="KW-1185">Reference proteome</keyword>
<accession>A0A0C9M4F5</accession>
<dbReference type="AlphaFoldDB" id="A0A0C9M4F5"/>
<evidence type="ECO:0000313" key="1">
    <source>
        <dbReference type="EMBL" id="GAN01164.1"/>
    </source>
</evidence>
<organism evidence="1">
    <name type="scientific">Mucor ambiguus</name>
    <dbReference type="NCBI Taxonomy" id="91626"/>
    <lineage>
        <taxon>Eukaryota</taxon>
        <taxon>Fungi</taxon>
        <taxon>Fungi incertae sedis</taxon>
        <taxon>Mucoromycota</taxon>
        <taxon>Mucoromycotina</taxon>
        <taxon>Mucoromycetes</taxon>
        <taxon>Mucorales</taxon>
        <taxon>Mucorineae</taxon>
        <taxon>Mucoraceae</taxon>
        <taxon>Mucor</taxon>
    </lineage>
</organism>
<dbReference type="SUPFAM" id="SSF56112">
    <property type="entry name" value="Protein kinase-like (PK-like)"/>
    <property type="match status" value="1"/>
</dbReference>
<dbReference type="Gene3D" id="1.10.510.10">
    <property type="entry name" value="Transferase(Phosphotransferase) domain 1"/>
    <property type="match status" value="1"/>
</dbReference>
<name>A0A0C9M4F5_9FUNG</name>
<proteinExistence type="predicted"/>
<protein>
    <recommendedName>
        <fullName evidence="3">Protein kinase domain-containing protein</fullName>
    </recommendedName>
</protein>
<evidence type="ECO:0000313" key="2">
    <source>
        <dbReference type="Proteomes" id="UP000053815"/>
    </source>
</evidence>
<dbReference type="InterPro" id="IPR011009">
    <property type="entry name" value="Kinase-like_dom_sf"/>
</dbReference>